<keyword evidence="1" id="KW-0472">Membrane</keyword>
<dbReference type="Proteomes" id="UP000033980">
    <property type="component" value="Unassembled WGS sequence"/>
</dbReference>
<proteinExistence type="predicted"/>
<name>A0A0G1D830_9BACT</name>
<accession>A0A0G1D830</accession>
<keyword evidence="1" id="KW-1133">Transmembrane helix</keyword>
<evidence type="ECO:0000256" key="1">
    <source>
        <dbReference type="SAM" id="Phobius"/>
    </source>
</evidence>
<sequence>MEAKMGRIAFEAALYTWAIFGTTKAGLEPVVSGNPLGWIGIVTGVICLFVANHLHRKRMGR</sequence>
<comment type="caution">
    <text evidence="2">The sequence shown here is derived from an EMBL/GenBank/DDBJ whole genome shotgun (WGS) entry which is preliminary data.</text>
</comment>
<dbReference type="AlphaFoldDB" id="A0A0G1D830"/>
<dbReference type="EMBL" id="LCFK01000016">
    <property type="protein sequence ID" value="KKS93862.1"/>
    <property type="molecule type" value="Genomic_DNA"/>
</dbReference>
<organism evidence="2 3">
    <name type="scientific">Candidatus Collierbacteria bacterium GW2011_GWC2_43_12</name>
    <dbReference type="NCBI Taxonomy" id="1618390"/>
    <lineage>
        <taxon>Bacteria</taxon>
        <taxon>Candidatus Collieribacteriota</taxon>
    </lineage>
</organism>
<evidence type="ECO:0000313" key="3">
    <source>
        <dbReference type="Proteomes" id="UP000033980"/>
    </source>
</evidence>
<reference evidence="2 3" key="1">
    <citation type="journal article" date="2015" name="Nature">
        <title>rRNA introns, odd ribosomes, and small enigmatic genomes across a large radiation of phyla.</title>
        <authorList>
            <person name="Brown C.T."/>
            <person name="Hug L.A."/>
            <person name="Thomas B.C."/>
            <person name="Sharon I."/>
            <person name="Castelle C.J."/>
            <person name="Singh A."/>
            <person name="Wilkins M.J."/>
            <person name="Williams K.H."/>
            <person name="Banfield J.F."/>
        </authorList>
    </citation>
    <scope>NUCLEOTIDE SEQUENCE [LARGE SCALE GENOMIC DNA]</scope>
</reference>
<gene>
    <name evidence="2" type="ORF">UV68_C0016G0010</name>
</gene>
<feature type="transmembrane region" description="Helical" evidence="1">
    <location>
        <begin position="35"/>
        <end position="54"/>
    </location>
</feature>
<protein>
    <submittedName>
        <fullName evidence="2">Uncharacterized protein</fullName>
    </submittedName>
</protein>
<keyword evidence="1" id="KW-0812">Transmembrane</keyword>
<evidence type="ECO:0000313" key="2">
    <source>
        <dbReference type="EMBL" id="KKS93862.1"/>
    </source>
</evidence>